<feature type="region of interest" description="Disordered" evidence="1">
    <location>
        <begin position="346"/>
        <end position="366"/>
    </location>
</feature>
<dbReference type="AlphaFoldDB" id="A0A6S7H8E2"/>
<proteinExistence type="predicted"/>
<organism evidence="2 3">
    <name type="scientific">Paramuricea clavata</name>
    <name type="common">Red gorgonian</name>
    <name type="synonym">Violescent sea-whip</name>
    <dbReference type="NCBI Taxonomy" id="317549"/>
    <lineage>
        <taxon>Eukaryota</taxon>
        <taxon>Metazoa</taxon>
        <taxon>Cnidaria</taxon>
        <taxon>Anthozoa</taxon>
        <taxon>Octocorallia</taxon>
        <taxon>Malacalcyonacea</taxon>
        <taxon>Plexauridae</taxon>
        <taxon>Paramuricea</taxon>
    </lineage>
</organism>
<dbReference type="SUPFAM" id="SSF50370">
    <property type="entry name" value="Ricin B-like lectins"/>
    <property type="match status" value="1"/>
</dbReference>
<sequence length="566" mass="64060">GFGEKFLIHNPIFKLCMRADGSIRHTKYCTFNDPRQVWLWTPGNLLMNAQTSTCLQAKKTTKANFLSMTVTQCNSPDLGQKWRCDDSRQLWGTSLDSINITHAVRYYNNDKYLKARSVKYLVSPGNNWTVFPSNNRSVCSASHNEDSEPLVVENREDGLYFEWKTNPYTRLKGRILDMTIECVRTDTAKFEEYLFRLRVKDITFTRVQEQYQIIQTDSGEIFSIPIVDLDKDCSRNICFRKITVASTLNKTTAVCAIQWKESTLSSLDNTSVATKNITELLSLRKVEETFNLEWNLTQARLLAKITFNLTILCYNDKNENTTTVEKSSLVFQARCLLQQELEMDRHRRASPETDFRENQEQNRPPILEKSAVALNSLRSSTSDQSTQGEQCEVPSAHHYEYVDKRAFAPPKTLTYDYAFVDEQFKNDRKASFEPHQTGGDDYVITNDAGNTSCNSGDDYVIKNYAGNTLNISGDDYVIKNDAGNTLNISGDDYVIKNDAGNTPNISGDDYVIKNDAGNTPNISGDDYVIKNDAGNTSNISGDDYVIKNDAGNTSNISGDEYVIKIN</sequence>
<evidence type="ECO:0000256" key="1">
    <source>
        <dbReference type="SAM" id="MobiDB-lite"/>
    </source>
</evidence>
<evidence type="ECO:0000313" key="2">
    <source>
        <dbReference type="EMBL" id="CAB4001084.1"/>
    </source>
</evidence>
<dbReference type="PROSITE" id="PS50231">
    <property type="entry name" value="RICIN_B_LECTIN"/>
    <property type="match status" value="1"/>
</dbReference>
<evidence type="ECO:0000313" key="3">
    <source>
        <dbReference type="Proteomes" id="UP001152795"/>
    </source>
</evidence>
<dbReference type="Proteomes" id="UP001152795">
    <property type="component" value="Unassembled WGS sequence"/>
</dbReference>
<accession>A0A6S7H8E2</accession>
<keyword evidence="3" id="KW-1185">Reference proteome</keyword>
<dbReference type="Gene3D" id="2.80.10.50">
    <property type="match status" value="1"/>
</dbReference>
<dbReference type="EMBL" id="CACRXK020003998">
    <property type="protein sequence ID" value="CAB4001084.1"/>
    <property type="molecule type" value="Genomic_DNA"/>
</dbReference>
<protein>
    <submittedName>
        <fullName evidence="2">Uncharacterized protein</fullName>
    </submittedName>
</protein>
<feature type="compositionally biased region" description="Basic and acidic residues" evidence="1">
    <location>
        <begin position="346"/>
        <end position="360"/>
    </location>
</feature>
<comment type="caution">
    <text evidence="2">The sequence shown here is derived from an EMBL/GenBank/DDBJ whole genome shotgun (WGS) entry which is preliminary data.</text>
</comment>
<feature type="non-terminal residue" evidence="2">
    <location>
        <position position="1"/>
    </location>
</feature>
<dbReference type="CDD" id="cd23385">
    <property type="entry name" value="beta-trefoil_Ricin_MRC-like"/>
    <property type="match status" value="1"/>
</dbReference>
<dbReference type="InterPro" id="IPR035992">
    <property type="entry name" value="Ricin_B-like_lectins"/>
</dbReference>
<gene>
    <name evidence="2" type="ORF">PACLA_8A005298</name>
</gene>
<name>A0A6S7H8E2_PARCT</name>
<reference evidence="2" key="1">
    <citation type="submission" date="2020-04" db="EMBL/GenBank/DDBJ databases">
        <authorList>
            <person name="Alioto T."/>
            <person name="Alioto T."/>
            <person name="Gomez Garrido J."/>
        </authorList>
    </citation>
    <scope>NUCLEOTIDE SEQUENCE</scope>
    <source>
        <strain evidence="2">A484AB</strain>
    </source>
</reference>